<dbReference type="Pfam" id="PF13484">
    <property type="entry name" value="Fer4_16"/>
    <property type="match status" value="1"/>
</dbReference>
<dbReference type="Gene3D" id="1.25.10.10">
    <property type="entry name" value="Leucine-rich Repeat Variant"/>
    <property type="match status" value="1"/>
</dbReference>
<evidence type="ECO:0000256" key="5">
    <source>
        <dbReference type="ARBA" id="ARBA00023002"/>
    </source>
</evidence>
<evidence type="ECO:0000256" key="1">
    <source>
        <dbReference type="ARBA" id="ARBA00022485"/>
    </source>
</evidence>
<dbReference type="SMART" id="SM00567">
    <property type="entry name" value="EZ_HEAT"/>
    <property type="match status" value="2"/>
</dbReference>
<dbReference type="InterPro" id="IPR017900">
    <property type="entry name" value="4Fe4S_Fe_S_CS"/>
</dbReference>
<feature type="non-terminal residue" evidence="7">
    <location>
        <position position="1"/>
    </location>
</feature>
<evidence type="ECO:0000256" key="4">
    <source>
        <dbReference type="ARBA" id="ARBA00022785"/>
    </source>
</evidence>
<dbReference type="Pfam" id="PF08331">
    <property type="entry name" value="QueG_DUF1730"/>
    <property type="match status" value="1"/>
</dbReference>
<dbReference type="GO" id="GO:0008616">
    <property type="term" value="P:tRNA queuosine(34) biosynthetic process"/>
    <property type="evidence" value="ECO:0007669"/>
    <property type="project" value="UniProtKB-KW"/>
</dbReference>
<keyword evidence="1" id="KW-0004">4Fe-4S</keyword>
<dbReference type="PANTHER" id="PTHR30002:SF4">
    <property type="entry name" value="EPOXYQUEUOSINE REDUCTASE"/>
    <property type="match status" value="1"/>
</dbReference>
<dbReference type="NCBIfam" id="TIGR00276">
    <property type="entry name" value="tRNA epoxyqueuosine(34) reductase QueG"/>
    <property type="match status" value="1"/>
</dbReference>
<feature type="domain" description="4Fe-4S ferredoxin-type" evidence="6">
    <location>
        <begin position="187"/>
        <end position="215"/>
    </location>
</feature>
<name>A0A381P8B8_9ZZZZ</name>
<dbReference type="AlphaFoldDB" id="A0A381P8B8"/>
<dbReference type="InterPro" id="IPR013542">
    <property type="entry name" value="QueG_DUF1730"/>
</dbReference>
<dbReference type="PROSITE" id="PS00198">
    <property type="entry name" value="4FE4S_FER_1"/>
    <property type="match status" value="1"/>
</dbReference>
<keyword evidence="1" id="KW-0411">Iron-sulfur</keyword>
<keyword evidence="5" id="KW-0560">Oxidoreductase</keyword>
<evidence type="ECO:0000256" key="2">
    <source>
        <dbReference type="ARBA" id="ARBA00022490"/>
    </source>
</evidence>
<dbReference type="Gene3D" id="3.30.70.20">
    <property type="match status" value="1"/>
</dbReference>
<dbReference type="InterPro" id="IPR016024">
    <property type="entry name" value="ARM-type_fold"/>
</dbReference>
<dbReference type="InterPro" id="IPR011989">
    <property type="entry name" value="ARM-like"/>
</dbReference>
<dbReference type="InterPro" id="IPR004453">
    <property type="entry name" value="QueG"/>
</dbReference>
<evidence type="ECO:0000259" key="6">
    <source>
        <dbReference type="PROSITE" id="PS51379"/>
    </source>
</evidence>
<dbReference type="GO" id="GO:0052693">
    <property type="term" value="F:epoxyqueuosine reductase activity"/>
    <property type="evidence" value="ECO:0007669"/>
    <property type="project" value="TreeGrafter"/>
</dbReference>
<evidence type="ECO:0000313" key="7">
    <source>
        <dbReference type="EMBL" id="SUZ63150.1"/>
    </source>
</evidence>
<gene>
    <name evidence="7" type="ORF">METZ01_LOCUS16004</name>
</gene>
<organism evidence="7">
    <name type="scientific">marine metagenome</name>
    <dbReference type="NCBI Taxonomy" id="408172"/>
    <lineage>
        <taxon>unclassified sequences</taxon>
        <taxon>metagenomes</taxon>
        <taxon>ecological metagenomes</taxon>
    </lineage>
</organism>
<reference evidence="7" key="1">
    <citation type="submission" date="2018-05" db="EMBL/GenBank/DDBJ databases">
        <authorList>
            <person name="Lanie J.A."/>
            <person name="Ng W.-L."/>
            <person name="Kazmierczak K.M."/>
            <person name="Andrzejewski T.M."/>
            <person name="Davidsen T.M."/>
            <person name="Wayne K.J."/>
            <person name="Tettelin H."/>
            <person name="Glass J.I."/>
            <person name="Rusch D."/>
            <person name="Podicherti R."/>
            <person name="Tsui H.-C.T."/>
            <person name="Winkler M.E."/>
        </authorList>
    </citation>
    <scope>NUCLEOTIDE SEQUENCE</scope>
</reference>
<dbReference type="Pfam" id="PF13646">
    <property type="entry name" value="HEAT_2"/>
    <property type="match status" value="1"/>
</dbReference>
<keyword evidence="3" id="KW-0819">tRNA processing</keyword>
<dbReference type="PROSITE" id="PS51379">
    <property type="entry name" value="4FE4S_FER_2"/>
    <property type="match status" value="1"/>
</dbReference>
<protein>
    <recommendedName>
        <fullName evidence="6">4Fe-4S ferredoxin-type domain-containing protein</fullName>
    </recommendedName>
</protein>
<keyword evidence="2" id="KW-0963">Cytoplasm</keyword>
<keyword evidence="1" id="KW-0408">Iron</keyword>
<dbReference type="EMBL" id="UINC01000909">
    <property type="protein sequence ID" value="SUZ63150.1"/>
    <property type="molecule type" value="Genomic_DNA"/>
</dbReference>
<proteinExistence type="predicted"/>
<dbReference type="SUPFAM" id="SSF46548">
    <property type="entry name" value="alpha-helical ferredoxin"/>
    <property type="match status" value="1"/>
</dbReference>
<dbReference type="InterPro" id="IPR004155">
    <property type="entry name" value="PBS_lyase_HEAT"/>
</dbReference>
<dbReference type="InterPro" id="IPR017896">
    <property type="entry name" value="4Fe4S_Fe-S-bd"/>
</dbReference>
<dbReference type="SUPFAM" id="SSF48371">
    <property type="entry name" value="ARM repeat"/>
    <property type="match status" value="1"/>
</dbReference>
<dbReference type="PANTHER" id="PTHR30002">
    <property type="entry name" value="EPOXYQUEUOSINE REDUCTASE"/>
    <property type="match status" value="1"/>
</dbReference>
<accession>A0A381P8B8</accession>
<evidence type="ECO:0000256" key="3">
    <source>
        <dbReference type="ARBA" id="ARBA00022694"/>
    </source>
</evidence>
<keyword evidence="4" id="KW-0671">Queuosine biosynthesis</keyword>
<keyword evidence="1" id="KW-0479">Metal-binding</keyword>
<dbReference type="GO" id="GO:0051539">
    <property type="term" value="F:4 iron, 4 sulfur cluster binding"/>
    <property type="evidence" value="ECO:0007669"/>
    <property type="project" value="UniProtKB-KW"/>
</dbReference>
<sequence>VSRESSKSTLVEELKAQAKSLGFSRVGIAAVSPSTHIDFYQSWIDAGMQGEMRYLSREESVKRRSDVEQTLPGARSVIVVTHDYLTEGLGGSPDDPAMAIVARYARGDDYHDIIKSKLLGLLKWLSQRVPERVEGRAYVDTGPILERDLAQRAGLGWFGKNTMLIDPTTGSFFFLGLLLIDLELSADSPFLDDRCGTCRSCLDACPTGALLGRDAEGAPVMDARRCISYLTIELRSAIPVEFRSAIGNRIYGCDICQEVCPWNERFAEATGAPAYRASQDLDGPSLLDLAETLLSTDELGFRKTFKKSAIKRAKRSGLLRNICIALGNWGAPEAVTTLLRALSDMEPLVRGHAAWALGQIGSSSARSALSEKLTSEEDAWVRTEISAAIETQDSSSF</sequence>